<dbReference type="PANTHER" id="PTHR23051">
    <property type="entry name" value="SOLUTE CARRIER FAMILY 35, MEMBER F5"/>
    <property type="match status" value="1"/>
</dbReference>
<protein>
    <recommendedName>
        <fullName evidence="6">Solute carrier family 35 member F5</fullName>
    </recommendedName>
</protein>
<organism evidence="10 11">
    <name type="scientific">Stylophora pistillata</name>
    <name type="common">Smooth cauliflower coral</name>
    <dbReference type="NCBI Taxonomy" id="50429"/>
    <lineage>
        <taxon>Eukaryota</taxon>
        <taxon>Metazoa</taxon>
        <taxon>Cnidaria</taxon>
        <taxon>Anthozoa</taxon>
        <taxon>Hexacorallia</taxon>
        <taxon>Scleractinia</taxon>
        <taxon>Astrocoeniina</taxon>
        <taxon>Pocilloporidae</taxon>
        <taxon>Stylophora</taxon>
    </lineage>
</organism>
<dbReference type="Pfam" id="PF00892">
    <property type="entry name" value="EamA"/>
    <property type="match status" value="1"/>
</dbReference>
<feature type="transmembrane region" description="Helical" evidence="8">
    <location>
        <begin position="213"/>
        <end position="232"/>
    </location>
</feature>
<comment type="similarity">
    <text evidence="2">Belongs to the SLC35F solute transporter family.</text>
</comment>
<evidence type="ECO:0000256" key="6">
    <source>
        <dbReference type="ARBA" id="ARBA00040744"/>
    </source>
</evidence>
<feature type="transmembrane region" description="Helical" evidence="8">
    <location>
        <begin position="72"/>
        <end position="89"/>
    </location>
</feature>
<evidence type="ECO:0000256" key="5">
    <source>
        <dbReference type="ARBA" id="ARBA00023136"/>
    </source>
</evidence>
<dbReference type="EMBL" id="LSMT01000135">
    <property type="protein sequence ID" value="PFX26060.1"/>
    <property type="molecule type" value="Genomic_DNA"/>
</dbReference>
<name>A0A2B4SB59_STYPI</name>
<feature type="region of interest" description="Disordered" evidence="7">
    <location>
        <begin position="116"/>
        <end position="142"/>
    </location>
</feature>
<evidence type="ECO:0000256" key="1">
    <source>
        <dbReference type="ARBA" id="ARBA00004141"/>
    </source>
</evidence>
<evidence type="ECO:0000313" key="10">
    <source>
        <dbReference type="EMBL" id="PFX26060.1"/>
    </source>
</evidence>
<dbReference type="Proteomes" id="UP000225706">
    <property type="component" value="Unassembled WGS sequence"/>
</dbReference>
<feature type="compositionally biased region" description="Polar residues" evidence="7">
    <location>
        <begin position="116"/>
        <end position="140"/>
    </location>
</feature>
<comment type="caution">
    <text evidence="10">The sequence shown here is derived from an EMBL/GenBank/DDBJ whole genome shotgun (WGS) entry which is preliminary data.</text>
</comment>
<dbReference type="STRING" id="50429.A0A2B4SB59"/>
<comment type="subcellular location">
    <subcellularLocation>
        <location evidence="1">Membrane</location>
        <topology evidence="1">Multi-pass membrane protein</topology>
    </subcellularLocation>
</comment>
<accession>A0A2B4SB59</accession>
<dbReference type="SUPFAM" id="SSF103481">
    <property type="entry name" value="Multidrug resistance efflux transporter EmrE"/>
    <property type="match status" value="1"/>
</dbReference>
<feature type="transmembrane region" description="Helical" evidence="8">
    <location>
        <begin position="270"/>
        <end position="287"/>
    </location>
</feature>
<dbReference type="OrthoDB" id="10041630at2759"/>
<keyword evidence="5 8" id="KW-0472">Membrane</keyword>
<gene>
    <name evidence="10" type="primary">SLC35F5</name>
    <name evidence="10" type="ORF">AWC38_SpisGene9285</name>
</gene>
<evidence type="ECO:0000259" key="9">
    <source>
        <dbReference type="Pfam" id="PF00892"/>
    </source>
</evidence>
<feature type="transmembrane region" description="Helical" evidence="8">
    <location>
        <begin position="35"/>
        <end position="52"/>
    </location>
</feature>
<evidence type="ECO:0000313" key="11">
    <source>
        <dbReference type="Proteomes" id="UP000225706"/>
    </source>
</evidence>
<feature type="transmembrane region" description="Helical" evidence="8">
    <location>
        <begin position="299"/>
        <end position="317"/>
    </location>
</feature>
<feature type="transmembrane region" description="Helical" evidence="8">
    <location>
        <begin position="238"/>
        <end position="258"/>
    </location>
</feature>
<evidence type="ECO:0000256" key="4">
    <source>
        <dbReference type="ARBA" id="ARBA00022989"/>
    </source>
</evidence>
<feature type="domain" description="EamA" evidence="9">
    <location>
        <begin position="299"/>
        <end position="440"/>
    </location>
</feature>
<evidence type="ECO:0000256" key="8">
    <source>
        <dbReference type="SAM" id="Phobius"/>
    </source>
</evidence>
<evidence type="ECO:0000256" key="7">
    <source>
        <dbReference type="SAM" id="MobiDB-lite"/>
    </source>
</evidence>
<keyword evidence="3 8" id="KW-0812">Transmembrane</keyword>
<reference evidence="11" key="1">
    <citation type="journal article" date="2017" name="bioRxiv">
        <title>Comparative analysis of the genomes of Stylophora pistillata and Acropora digitifera provides evidence for extensive differences between species of corals.</title>
        <authorList>
            <person name="Voolstra C.R."/>
            <person name="Li Y."/>
            <person name="Liew Y.J."/>
            <person name="Baumgarten S."/>
            <person name="Zoccola D."/>
            <person name="Flot J.-F."/>
            <person name="Tambutte S."/>
            <person name="Allemand D."/>
            <person name="Aranda M."/>
        </authorList>
    </citation>
    <scope>NUCLEOTIDE SEQUENCE [LARGE SCALE GENOMIC DNA]</scope>
</reference>
<keyword evidence="11" id="KW-1185">Reference proteome</keyword>
<dbReference type="AlphaFoldDB" id="A0A2B4SB59"/>
<evidence type="ECO:0000256" key="3">
    <source>
        <dbReference type="ARBA" id="ARBA00022692"/>
    </source>
</evidence>
<evidence type="ECO:0000256" key="2">
    <source>
        <dbReference type="ARBA" id="ARBA00007863"/>
    </source>
</evidence>
<keyword evidence="4 8" id="KW-1133">Transmembrane helix</keyword>
<dbReference type="InterPro" id="IPR000620">
    <property type="entry name" value="EamA_dom"/>
</dbReference>
<feature type="transmembrane region" description="Helical" evidence="8">
    <location>
        <begin position="422"/>
        <end position="442"/>
    </location>
</feature>
<proteinExistence type="inferred from homology"/>
<dbReference type="InterPro" id="IPR037185">
    <property type="entry name" value="EmrE-like"/>
</dbReference>
<dbReference type="GO" id="GO:0016020">
    <property type="term" value="C:membrane"/>
    <property type="evidence" value="ECO:0007669"/>
    <property type="project" value="UniProtKB-SubCell"/>
</dbReference>
<feature type="transmembrane region" description="Helical" evidence="8">
    <location>
        <begin position="329"/>
        <end position="348"/>
    </location>
</feature>
<sequence>MDSKCLCSSCLRWCGRSLCRFIQSQEEGIRSKRRLVGGVIVLLMVDVIWVGSAELTDFIFKSEGFNRPFFTTYVKTSSFMIYLTGFLFYEPWRVYCTNCDETTNVSVSVESQAGERSSLLNSTETSASPTTHLNEPTFEQMTDDERTSEVDIHVVSSDSYEIISKPRKVTFNNVREVRQLADHIGEQARIARRPYQTTQIPSQKLPLRKVAKVALIFCFLWFCANCSYQEAISNTSPVAVNILSSSSGLFTLLLASIFQSSTSDKFSMTKLVAVLMSVTGIVLVTLADSRKKKGEVSVGALWALASAFLYASYLTMLKRKVPDQKQMNIPMFFGLVGMFNFILLWPGFFILNYWKLEPFTLPPTTSVWGYIALNALIGTVLSEALWLWGCYLTSSLTATLSLSLIIPLTMIVDVFMKRVHLSWMFLFGTIPVFASFFAVSFLSHYGDWDPILIGLKKLLNGERQRIVERLDVEQTESLINDSVHGEENKTNREDEIET</sequence>
<dbReference type="PANTHER" id="PTHR23051:SF0">
    <property type="entry name" value="SOLUTE CARRIER FAMILY 35 MEMBER F5"/>
    <property type="match status" value="1"/>
</dbReference>